<gene>
    <name evidence="5" type="ORF">IZO911_LOCUS19871</name>
    <name evidence="6" type="ORF">KXQ929_LOCUS36987</name>
</gene>
<dbReference type="InterPro" id="IPR045860">
    <property type="entry name" value="Snake_toxin-like_sf"/>
</dbReference>
<evidence type="ECO:0008006" key="8">
    <source>
        <dbReference type="Google" id="ProtNLM"/>
    </source>
</evidence>
<evidence type="ECO:0000256" key="4">
    <source>
        <dbReference type="SAM" id="SignalP"/>
    </source>
</evidence>
<sequence length="130" mass="14272">MQYLMLIFVVLLAFIPSITTLNCYVCNSNKDFGCLTDSNLAQFESQCSNIEDPYCRKIVQTVDSMTSVVRACGSKTGAKSCYKTAGNNHASVCSCNTDLCNTAANLNGQQRFMMIIQSIAVLTITMILLR</sequence>
<keyword evidence="3" id="KW-0812">Transmembrane</keyword>
<feature type="signal peptide" evidence="4">
    <location>
        <begin position="1"/>
        <end position="20"/>
    </location>
</feature>
<dbReference type="InterPro" id="IPR031424">
    <property type="entry name" value="QVR-like"/>
</dbReference>
<feature type="transmembrane region" description="Helical" evidence="3">
    <location>
        <begin position="112"/>
        <end position="129"/>
    </location>
</feature>
<dbReference type="SUPFAM" id="SSF57302">
    <property type="entry name" value="Snake toxin-like"/>
    <property type="match status" value="1"/>
</dbReference>
<evidence type="ECO:0000256" key="3">
    <source>
        <dbReference type="SAM" id="Phobius"/>
    </source>
</evidence>
<name>A0A814JU53_9BILA</name>
<comment type="caution">
    <text evidence="5">The sequence shown here is derived from an EMBL/GenBank/DDBJ whole genome shotgun (WGS) entry which is preliminary data.</text>
</comment>
<dbReference type="AlphaFoldDB" id="A0A814JU53"/>
<evidence type="ECO:0000313" key="7">
    <source>
        <dbReference type="Proteomes" id="UP000663860"/>
    </source>
</evidence>
<evidence type="ECO:0000256" key="1">
    <source>
        <dbReference type="ARBA" id="ARBA00022729"/>
    </source>
</evidence>
<keyword evidence="1 4" id="KW-0732">Signal</keyword>
<dbReference type="InterPro" id="IPR050975">
    <property type="entry name" value="Sleep_regulator"/>
</dbReference>
<protein>
    <recommendedName>
        <fullName evidence="8">Protein sleepless</fullName>
    </recommendedName>
</protein>
<organism evidence="5 7">
    <name type="scientific">Adineta steineri</name>
    <dbReference type="NCBI Taxonomy" id="433720"/>
    <lineage>
        <taxon>Eukaryota</taxon>
        <taxon>Metazoa</taxon>
        <taxon>Spiralia</taxon>
        <taxon>Gnathifera</taxon>
        <taxon>Rotifera</taxon>
        <taxon>Eurotatoria</taxon>
        <taxon>Bdelloidea</taxon>
        <taxon>Adinetida</taxon>
        <taxon>Adinetidae</taxon>
        <taxon>Adineta</taxon>
    </lineage>
</organism>
<keyword evidence="2" id="KW-0325">Glycoprotein</keyword>
<dbReference type="EMBL" id="CAJNOE010000202">
    <property type="protein sequence ID" value="CAF1042483.1"/>
    <property type="molecule type" value="Genomic_DNA"/>
</dbReference>
<dbReference type="Proteomes" id="UP000663868">
    <property type="component" value="Unassembled WGS sequence"/>
</dbReference>
<keyword evidence="3" id="KW-0472">Membrane</keyword>
<dbReference type="Proteomes" id="UP000663860">
    <property type="component" value="Unassembled WGS sequence"/>
</dbReference>
<keyword evidence="3" id="KW-1133">Transmembrane helix</keyword>
<dbReference type="Pfam" id="PF17064">
    <property type="entry name" value="QVR"/>
    <property type="match status" value="1"/>
</dbReference>
<dbReference type="PANTHER" id="PTHR33562">
    <property type="entry name" value="ATILLA, ISOFORM B-RELATED-RELATED"/>
    <property type="match status" value="1"/>
</dbReference>
<dbReference type="GO" id="GO:0032222">
    <property type="term" value="P:regulation of synaptic transmission, cholinergic"/>
    <property type="evidence" value="ECO:0007669"/>
    <property type="project" value="InterPro"/>
</dbReference>
<proteinExistence type="predicted"/>
<dbReference type="GO" id="GO:0030431">
    <property type="term" value="P:sleep"/>
    <property type="evidence" value="ECO:0007669"/>
    <property type="project" value="InterPro"/>
</dbReference>
<dbReference type="EMBL" id="CAJOBB010005953">
    <property type="protein sequence ID" value="CAF4146113.1"/>
    <property type="molecule type" value="Genomic_DNA"/>
</dbReference>
<accession>A0A814JU53</accession>
<evidence type="ECO:0000313" key="6">
    <source>
        <dbReference type="EMBL" id="CAF4146113.1"/>
    </source>
</evidence>
<evidence type="ECO:0000313" key="5">
    <source>
        <dbReference type="EMBL" id="CAF1042483.1"/>
    </source>
</evidence>
<feature type="chain" id="PRO_5036410325" description="Protein sleepless" evidence="4">
    <location>
        <begin position="21"/>
        <end position="130"/>
    </location>
</feature>
<evidence type="ECO:0000256" key="2">
    <source>
        <dbReference type="ARBA" id="ARBA00023180"/>
    </source>
</evidence>
<reference evidence="5" key="1">
    <citation type="submission" date="2021-02" db="EMBL/GenBank/DDBJ databases">
        <authorList>
            <person name="Nowell W R."/>
        </authorList>
    </citation>
    <scope>NUCLEOTIDE SEQUENCE</scope>
</reference>